<dbReference type="InterPro" id="IPR032466">
    <property type="entry name" value="Metal_Hydrolase"/>
</dbReference>
<dbReference type="PANTHER" id="PTHR43135">
    <property type="entry name" value="ALPHA-D-RIBOSE 1-METHYLPHOSPHONATE 5-TRIPHOSPHATE DIPHOSPHATASE"/>
    <property type="match status" value="1"/>
</dbReference>
<dbReference type="Proteomes" id="UP001596303">
    <property type="component" value="Unassembled WGS sequence"/>
</dbReference>
<sequence>MKTWIIRIAIAIFCLTLLSAAGTYLFVRDAVVEMFGGHTELAKRAAPEDRTGRVLLTNVNILSEAGDAFLSGQSILLEDGKIIQIGPDLSATSGEDVLDGDGGYLIPGLIDSHVHLWKSRNDLLLFIANGVTAVREMHGTNLHLKWKDEIESGAIGPDLFVIAAQLATYNFAEGVWVDMTAERNVVRSDSDVRRTVSSLLAAGFDGFKASSFLSLPAYQAASRDTAELSTPFVGHIPIAAGLKDLWASNQSEIAHVEEFVKVLDREFGGYNSKNTEDFLNYVRERSADVAAKTRENDIVVTGTLALIDTFAAQITDLEPELKAVELEYVNPGIAEGQAMGWLPGTNRYSLPESYKTDDWKERYTRYWTAYAQAQDILYKAFLEAGVTVLAGTDANVPVMVPGFSLHDELLAMQQAGMSPAEALKSATSAPADFMGMTAGRIVEGYDANLVLLRENPLNDISASESIERVFANGRTFDRSQLDDLLQSVRTANAASRKQDIAQFR</sequence>
<reference evidence="3" key="1">
    <citation type="journal article" date="2019" name="Int. J. Syst. Evol. Microbiol.">
        <title>The Global Catalogue of Microorganisms (GCM) 10K type strain sequencing project: providing services to taxonomists for standard genome sequencing and annotation.</title>
        <authorList>
            <consortium name="The Broad Institute Genomics Platform"/>
            <consortium name="The Broad Institute Genome Sequencing Center for Infectious Disease"/>
            <person name="Wu L."/>
            <person name="Ma J."/>
        </authorList>
    </citation>
    <scope>NUCLEOTIDE SEQUENCE [LARGE SCALE GENOMIC DNA]</scope>
    <source>
        <strain evidence="3">CGMCC-1.15741</strain>
    </source>
</reference>
<comment type="caution">
    <text evidence="2">The sequence shown here is derived from an EMBL/GenBank/DDBJ whole genome shotgun (WGS) entry which is preliminary data.</text>
</comment>
<dbReference type="Pfam" id="PF01979">
    <property type="entry name" value="Amidohydro_1"/>
    <property type="match status" value="1"/>
</dbReference>
<gene>
    <name evidence="2" type="ORF">ACFQDM_08825</name>
</gene>
<feature type="domain" description="Amidohydrolase-related" evidence="1">
    <location>
        <begin position="382"/>
        <end position="475"/>
    </location>
</feature>
<organism evidence="2 3">
    <name type="scientific">Ponticaulis profundi</name>
    <dbReference type="NCBI Taxonomy" id="2665222"/>
    <lineage>
        <taxon>Bacteria</taxon>
        <taxon>Pseudomonadati</taxon>
        <taxon>Pseudomonadota</taxon>
        <taxon>Alphaproteobacteria</taxon>
        <taxon>Hyphomonadales</taxon>
        <taxon>Hyphomonadaceae</taxon>
        <taxon>Ponticaulis</taxon>
    </lineage>
</organism>
<accession>A0ABW1S9D3</accession>
<dbReference type="PANTHER" id="PTHR43135:SF3">
    <property type="entry name" value="ALPHA-D-RIBOSE 1-METHYLPHOSPHONATE 5-TRIPHOSPHATE DIPHOSPHATASE"/>
    <property type="match status" value="1"/>
</dbReference>
<name>A0ABW1S9D3_9PROT</name>
<keyword evidence="3" id="KW-1185">Reference proteome</keyword>
<proteinExistence type="predicted"/>
<dbReference type="Gene3D" id="1.20.58.520">
    <property type="entry name" value="Amidohydrolase"/>
    <property type="match status" value="2"/>
</dbReference>
<dbReference type="RefSeq" id="WP_377378202.1">
    <property type="nucleotide sequence ID" value="NZ_JBHSSW010000009.1"/>
</dbReference>
<evidence type="ECO:0000313" key="2">
    <source>
        <dbReference type="EMBL" id="MFC6198180.1"/>
    </source>
</evidence>
<dbReference type="InterPro" id="IPR051781">
    <property type="entry name" value="Metallo-dep_Hydrolase"/>
</dbReference>
<dbReference type="InterPro" id="IPR011059">
    <property type="entry name" value="Metal-dep_hydrolase_composite"/>
</dbReference>
<dbReference type="InterPro" id="IPR006680">
    <property type="entry name" value="Amidohydro-rel"/>
</dbReference>
<evidence type="ECO:0000259" key="1">
    <source>
        <dbReference type="Pfam" id="PF01979"/>
    </source>
</evidence>
<dbReference type="Gene3D" id="3.30.110.90">
    <property type="entry name" value="Amidohydrolase"/>
    <property type="match status" value="2"/>
</dbReference>
<evidence type="ECO:0000313" key="3">
    <source>
        <dbReference type="Proteomes" id="UP001596303"/>
    </source>
</evidence>
<dbReference type="EMBL" id="JBHSSW010000009">
    <property type="protein sequence ID" value="MFC6198180.1"/>
    <property type="molecule type" value="Genomic_DNA"/>
</dbReference>
<protein>
    <submittedName>
        <fullName evidence="2">Amidohydrolase family protein</fullName>
    </submittedName>
</protein>
<dbReference type="Gene3D" id="2.30.40.10">
    <property type="entry name" value="Urease, subunit C, domain 1"/>
    <property type="match status" value="2"/>
</dbReference>
<dbReference type="SUPFAM" id="SSF51556">
    <property type="entry name" value="Metallo-dependent hydrolases"/>
    <property type="match status" value="1"/>
</dbReference>
<dbReference type="Gene3D" id="3.40.50.10910">
    <property type="entry name" value="Amidohydrolase"/>
    <property type="match status" value="1"/>
</dbReference>
<dbReference type="SUPFAM" id="SSF51338">
    <property type="entry name" value="Composite domain of metallo-dependent hydrolases"/>
    <property type="match status" value="1"/>
</dbReference>